<dbReference type="SMART" id="SM00451">
    <property type="entry name" value="ZnF_U1"/>
    <property type="match status" value="1"/>
</dbReference>
<sequence length="134" mass="15001">MKHPKSPDPMDESPPAKGEAKEEVEEEVEEEEEVRKSSAGHRAKRERRPGGSSSATMCQVCNIQLNSSAQAQIHYRGKTHQRRLRRLAKVVSAGMTDARLPLLLQKRLVPPRPGRCNHSNASVYSAEEEIYTQA</sequence>
<dbReference type="PANTHER" id="PTHR46786:SF1">
    <property type="entry name" value="ZINC FINGER MATRIN-TYPE PROTEIN 3"/>
    <property type="match status" value="1"/>
</dbReference>
<evidence type="ECO:0000259" key="2">
    <source>
        <dbReference type="SMART" id="SM00451"/>
    </source>
</evidence>
<dbReference type="InterPro" id="IPR036236">
    <property type="entry name" value="Znf_C2H2_sf"/>
</dbReference>
<dbReference type="Proteomes" id="UP001497482">
    <property type="component" value="Chromosome 23"/>
</dbReference>
<dbReference type="GO" id="GO:0003676">
    <property type="term" value="F:nucleic acid binding"/>
    <property type="evidence" value="ECO:0007669"/>
    <property type="project" value="InterPro"/>
</dbReference>
<dbReference type="SUPFAM" id="SSF57667">
    <property type="entry name" value="beta-beta-alpha zinc fingers"/>
    <property type="match status" value="1"/>
</dbReference>
<dbReference type="InterPro" id="IPR013087">
    <property type="entry name" value="Znf_C2H2_type"/>
</dbReference>
<feature type="compositionally biased region" description="Acidic residues" evidence="1">
    <location>
        <begin position="22"/>
        <end position="32"/>
    </location>
</feature>
<dbReference type="PANTHER" id="PTHR46786">
    <property type="entry name" value="ZINC FINGER MATRIN-TYPE PROTEIN 3"/>
    <property type="match status" value="1"/>
</dbReference>
<dbReference type="InterPro" id="IPR052644">
    <property type="entry name" value="ZMAT3"/>
</dbReference>
<feature type="compositionally biased region" description="Basic residues" evidence="1">
    <location>
        <begin position="38"/>
        <end position="47"/>
    </location>
</feature>
<name>A0AAV2LIK6_KNICA</name>
<protein>
    <recommendedName>
        <fullName evidence="2">U1-type domain-containing protein</fullName>
    </recommendedName>
</protein>
<dbReference type="AlphaFoldDB" id="A0AAV2LIK6"/>
<feature type="domain" description="U1-type" evidence="2">
    <location>
        <begin position="53"/>
        <end position="87"/>
    </location>
</feature>
<evidence type="ECO:0000313" key="3">
    <source>
        <dbReference type="EMBL" id="CAL1600289.1"/>
    </source>
</evidence>
<reference evidence="3 4" key="1">
    <citation type="submission" date="2024-04" db="EMBL/GenBank/DDBJ databases">
        <authorList>
            <person name="Waldvogel A.-M."/>
            <person name="Schoenle A."/>
        </authorList>
    </citation>
    <scope>NUCLEOTIDE SEQUENCE [LARGE SCALE GENOMIC DNA]</scope>
</reference>
<evidence type="ECO:0000256" key="1">
    <source>
        <dbReference type="SAM" id="MobiDB-lite"/>
    </source>
</evidence>
<dbReference type="EMBL" id="OZ035845">
    <property type="protein sequence ID" value="CAL1600289.1"/>
    <property type="molecule type" value="Genomic_DNA"/>
</dbReference>
<feature type="region of interest" description="Disordered" evidence="1">
    <location>
        <begin position="1"/>
        <end position="56"/>
    </location>
</feature>
<evidence type="ECO:0000313" key="4">
    <source>
        <dbReference type="Proteomes" id="UP001497482"/>
    </source>
</evidence>
<dbReference type="Pfam" id="PF12874">
    <property type="entry name" value="zf-met"/>
    <property type="match status" value="1"/>
</dbReference>
<dbReference type="Gene3D" id="3.30.160.60">
    <property type="entry name" value="Classic Zinc Finger"/>
    <property type="match status" value="1"/>
</dbReference>
<gene>
    <name evidence="3" type="ORF">KC01_LOCUS28392</name>
</gene>
<dbReference type="GO" id="GO:0008270">
    <property type="term" value="F:zinc ion binding"/>
    <property type="evidence" value="ECO:0007669"/>
    <property type="project" value="InterPro"/>
</dbReference>
<proteinExistence type="predicted"/>
<accession>A0AAV2LIK6</accession>
<organism evidence="3 4">
    <name type="scientific">Knipowitschia caucasica</name>
    <name type="common">Caucasian dwarf goby</name>
    <name type="synonym">Pomatoschistus caucasicus</name>
    <dbReference type="NCBI Taxonomy" id="637954"/>
    <lineage>
        <taxon>Eukaryota</taxon>
        <taxon>Metazoa</taxon>
        <taxon>Chordata</taxon>
        <taxon>Craniata</taxon>
        <taxon>Vertebrata</taxon>
        <taxon>Euteleostomi</taxon>
        <taxon>Actinopterygii</taxon>
        <taxon>Neopterygii</taxon>
        <taxon>Teleostei</taxon>
        <taxon>Neoteleostei</taxon>
        <taxon>Acanthomorphata</taxon>
        <taxon>Gobiaria</taxon>
        <taxon>Gobiiformes</taxon>
        <taxon>Gobioidei</taxon>
        <taxon>Gobiidae</taxon>
        <taxon>Gobiinae</taxon>
        <taxon>Knipowitschia</taxon>
    </lineage>
</organism>
<keyword evidence="4" id="KW-1185">Reference proteome</keyword>
<dbReference type="InterPro" id="IPR003604">
    <property type="entry name" value="Matrin/U1-like-C_Znf_C2H2"/>
</dbReference>